<dbReference type="RefSeq" id="WP_138257868.1">
    <property type="nucleotide sequence ID" value="NZ_VBUK01000003.1"/>
</dbReference>
<dbReference type="Gene3D" id="1.10.10.60">
    <property type="entry name" value="Homeodomain-like"/>
    <property type="match status" value="2"/>
</dbReference>
<evidence type="ECO:0000313" key="6">
    <source>
        <dbReference type="EMBL" id="TLF45283.1"/>
    </source>
</evidence>
<feature type="transmembrane region" description="Helical" evidence="4">
    <location>
        <begin position="6"/>
        <end position="27"/>
    </location>
</feature>
<keyword evidence="4" id="KW-1133">Transmembrane helix</keyword>
<dbReference type="AlphaFoldDB" id="A0A5R8M6V6"/>
<name>A0A5R8M6V6_9FLAO</name>
<feature type="transmembrane region" description="Helical" evidence="4">
    <location>
        <begin position="163"/>
        <end position="183"/>
    </location>
</feature>
<accession>A0A5R8M6V6</accession>
<feature type="transmembrane region" description="Helical" evidence="4">
    <location>
        <begin position="71"/>
        <end position="90"/>
    </location>
</feature>
<comment type="caution">
    <text evidence="6">The sequence shown here is derived from an EMBL/GenBank/DDBJ whole genome shotgun (WGS) entry which is preliminary data.</text>
</comment>
<dbReference type="InterPro" id="IPR018060">
    <property type="entry name" value="HTH_AraC"/>
</dbReference>
<dbReference type="GO" id="GO:0043565">
    <property type="term" value="F:sequence-specific DNA binding"/>
    <property type="evidence" value="ECO:0007669"/>
    <property type="project" value="InterPro"/>
</dbReference>
<feature type="transmembrane region" description="Helical" evidence="4">
    <location>
        <begin position="102"/>
        <end position="120"/>
    </location>
</feature>
<evidence type="ECO:0000259" key="5">
    <source>
        <dbReference type="PROSITE" id="PS01124"/>
    </source>
</evidence>
<protein>
    <submittedName>
        <fullName evidence="6">AraC family transcriptional regulator</fullName>
    </submittedName>
</protein>
<sequence>MNYTAQILFALGAIGTLNSLLVALYFLIHPRLSDKSNRLFGGFLLILSARVLKSIFYAFSTEEPVWFLQSGPAFFGLIGPFVFTYTLSIVKPNSFWVKYGKYHLLFWFLTLILIAIFIPFKTNIGFNKEVLLPILNFQWLGFILSSGLVLRFEIWKQGRSIQFNWLAFMLTTNLILWVSFTFIRFDYFISGSIIFSFLFYSIFLYFLLNGKVTNSVFKRNSGKEPSFTNQEKDQLIAKLEAYFENQKPYKNPNLKIADISEKLGISSHELSRFTNQVIGKSITGFINEYRVEEARQLLGKESNYTIEAIGEQSGFNSKSAFYKAFKSQTGTTPAKYKARL</sequence>
<dbReference type="PROSITE" id="PS00041">
    <property type="entry name" value="HTH_ARAC_FAMILY_1"/>
    <property type="match status" value="1"/>
</dbReference>
<dbReference type="Proteomes" id="UP000308382">
    <property type="component" value="Unassembled WGS sequence"/>
</dbReference>
<evidence type="ECO:0000256" key="4">
    <source>
        <dbReference type="SAM" id="Phobius"/>
    </source>
</evidence>
<feature type="transmembrane region" description="Helical" evidence="4">
    <location>
        <begin position="189"/>
        <end position="208"/>
    </location>
</feature>
<keyword evidence="3" id="KW-0804">Transcription</keyword>
<keyword evidence="1" id="KW-0805">Transcription regulation</keyword>
<keyword evidence="4" id="KW-0812">Transmembrane</keyword>
<dbReference type="EMBL" id="VBUK01000003">
    <property type="protein sequence ID" value="TLF45283.1"/>
    <property type="molecule type" value="Genomic_DNA"/>
</dbReference>
<dbReference type="PROSITE" id="PS01124">
    <property type="entry name" value="HTH_ARAC_FAMILY_2"/>
    <property type="match status" value="1"/>
</dbReference>
<feature type="transmembrane region" description="Helical" evidence="4">
    <location>
        <begin position="132"/>
        <end position="151"/>
    </location>
</feature>
<evidence type="ECO:0000256" key="1">
    <source>
        <dbReference type="ARBA" id="ARBA00023015"/>
    </source>
</evidence>
<gene>
    <name evidence="6" type="ORF">FEK29_07820</name>
</gene>
<dbReference type="InterPro" id="IPR009057">
    <property type="entry name" value="Homeodomain-like_sf"/>
</dbReference>
<dbReference type="PANTHER" id="PTHR43280:SF29">
    <property type="entry name" value="ARAC-FAMILY TRANSCRIPTIONAL REGULATOR"/>
    <property type="match status" value="1"/>
</dbReference>
<keyword evidence="4" id="KW-0472">Membrane</keyword>
<dbReference type="SUPFAM" id="SSF46689">
    <property type="entry name" value="Homeodomain-like"/>
    <property type="match status" value="1"/>
</dbReference>
<organism evidence="6 7">
    <name type="scientific">Maribacter aurantiacus</name>
    <dbReference type="NCBI Taxonomy" id="1882343"/>
    <lineage>
        <taxon>Bacteria</taxon>
        <taxon>Pseudomonadati</taxon>
        <taxon>Bacteroidota</taxon>
        <taxon>Flavobacteriia</taxon>
        <taxon>Flavobacteriales</taxon>
        <taxon>Flavobacteriaceae</taxon>
        <taxon>Maribacter</taxon>
    </lineage>
</organism>
<dbReference type="SMART" id="SM00342">
    <property type="entry name" value="HTH_ARAC"/>
    <property type="match status" value="1"/>
</dbReference>
<evidence type="ECO:0000313" key="7">
    <source>
        <dbReference type="Proteomes" id="UP000308382"/>
    </source>
</evidence>
<dbReference type="OrthoDB" id="9779074at2"/>
<dbReference type="GO" id="GO:0003700">
    <property type="term" value="F:DNA-binding transcription factor activity"/>
    <property type="evidence" value="ECO:0007669"/>
    <property type="project" value="InterPro"/>
</dbReference>
<dbReference type="Pfam" id="PF12833">
    <property type="entry name" value="HTH_18"/>
    <property type="match status" value="1"/>
</dbReference>
<dbReference type="PANTHER" id="PTHR43280">
    <property type="entry name" value="ARAC-FAMILY TRANSCRIPTIONAL REGULATOR"/>
    <property type="match status" value="1"/>
</dbReference>
<feature type="domain" description="HTH araC/xylS-type" evidence="5">
    <location>
        <begin position="233"/>
        <end position="339"/>
    </location>
</feature>
<keyword evidence="2" id="KW-0238">DNA-binding</keyword>
<proteinExistence type="predicted"/>
<feature type="transmembrane region" description="Helical" evidence="4">
    <location>
        <begin position="39"/>
        <end position="59"/>
    </location>
</feature>
<evidence type="ECO:0000256" key="2">
    <source>
        <dbReference type="ARBA" id="ARBA00023125"/>
    </source>
</evidence>
<reference evidence="6 7" key="1">
    <citation type="journal article" date="2017" name="Int. J. Syst. Evol. Microbiol.">
        <title>Maripseudobacter aurantiacus gen. nov., sp. nov., a novel member of the family Flavobacteriaceae isolated from a sedimentation basin.</title>
        <authorList>
            <person name="Chen C."/>
            <person name="Su Y."/>
            <person name="Tao T."/>
            <person name="Fu G."/>
            <person name="Zhang C."/>
            <person name="Sun C."/>
            <person name="Zhang X."/>
            <person name="Wu M."/>
        </authorList>
    </citation>
    <scope>NUCLEOTIDE SEQUENCE [LARGE SCALE GENOMIC DNA]</scope>
    <source>
        <strain evidence="7">CDA4</strain>
    </source>
</reference>
<dbReference type="InterPro" id="IPR018062">
    <property type="entry name" value="HTH_AraC-typ_CS"/>
</dbReference>
<keyword evidence="7" id="KW-1185">Reference proteome</keyword>
<evidence type="ECO:0000256" key="3">
    <source>
        <dbReference type="ARBA" id="ARBA00023163"/>
    </source>
</evidence>